<dbReference type="InterPro" id="IPR010985">
    <property type="entry name" value="Ribbon_hlx_hlx"/>
</dbReference>
<dbReference type="RefSeq" id="WP_118324726.1">
    <property type="nucleotide sequence ID" value="NZ_CATXNH010000009.1"/>
</dbReference>
<reference evidence="2 3" key="1">
    <citation type="submission" date="2018-08" db="EMBL/GenBank/DDBJ databases">
        <title>A genome reference for cultivated species of the human gut microbiota.</title>
        <authorList>
            <person name="Zou Y."/>
            <person name="Xue W."/>
            <person name="Luo G."/>
        </authorList>
    </citation>
    <scope>NUCLEOTIDE SEQUENCE [LARGE SCALE GENOMIC DNA]</scope>
    <source>
        <strain evidence="2 3">AF15-20</strain>
    </source>
</reference>
<proteinExistence type="predicted"/>
<dbReference type="AlphaFoldDB" id="A0A395W918"/>
<dbReference type="SUPFAM" id="SSF47598">
    <property type="entry name" value="Ribbon-helix-helix"/>
    <property type="match status" value="1"/>
</dbReference>
<dbReference type="Pfam" id="PF15919">
    <property type="entry name" value="HicB_lk_antitox"/>
    <property type="match status" value="1"/>
</dbReference>
<dbReference type="InterPro" id="IPR035069">
    <property type="entry name" value="TTHA1013/TTHA0281-like"/>
</dbReference>
<dbReference type="Gene3D" id="3.30.160.250">
    <property type="match status" value="1"/>
</dbReference>
<gene>
    <name evidence="2" type="ORF">DWW32_03210</name>
</gene>
<dbReference type="SUPFAM" id="SSF143100">
    <property type="entry name" value="TTHA1013/TTHA0281-like"/>
    <property type="match status" value="1"/>
</dbReference>
<evidence type="ECO:0000259" key="1">
    <source>
        <dbReference type="Pfam" id="PF15919"/>
    </source>
</evidence>
<dbReference type="Proteomes" id="UP000265489">
    <property type="component" value="Unassembled WGS sequence"/>
</dbReference>
<dbReference type="Pfam" id="PF05534">
    <property type="entry name" value="HicB"/>
    <property type="match status" value="1"/>
</dbReference>
<accession>A0A395W918</accession>
<protein>
    <submittedName>
        <fullName evidence="2">Toxin-antitoxin system HicB family antitoxin</fullName>
    </submittedName>
</protein>
<evidence type="ECO:0000313" key="2">
    <source>
        <dbReference type="EMBL" id="RGU93344.1"/>
    </source>
</evidence>
<comment type="caution">
    <text evidence="2">The sequence shown here is derived from an EMBL/GenBank/DDBJ whole genome shotgun (WGS) entry which is preliminary data.</text>
</comment>
<feature type="domain" description="HicB-like antitoxin of toxin-antitoxin system" evidence="1">
    <location>
        <begin position="8"/>
        <end position="65"/>
    </location>
</feature>
<evidence type="ECO:0000313" key="3">
    <source>
        <dbReference type="Proteomes" id="UP000265489"/>
    </source>
</evidence>
<dbReference type="EMBL" id="QRYQ01000003">
    <property type="protein sequence ID" value="RGU93344.1"/>
    <property type="molecule type" value="Genomic_DNA"/>
</dbReference>
<dbReference type="InterPro" id="IPR031807">
    <property type="entry name" value="HicB-like"/>
</dbReference>
<name>A0A395W918_9FIRM</name>
<sequence>MDYAMKVYPMHLENGKTEWCVEYPDLKGCVGGGDTIEEAIADAQATKSVYLSYLKDEGIELPVPKDEGSLPSGKIALRVPKTTHKQLLENAQMDGVSLNTYINIAISEKIGRASFSNQRILELEQELAYYKFKDKNLVDKQNRGHESKKFSVGNFVLRSLKDFNV</sequence>
<dbReference type="GeneID" id="66579121"/>
<organism evidence="2 3">
    <name type="scientific">Holdemanella biformis</name>
    <dbReference type="NCBI Taxonomy" id="1735"/>
    <lineage>
        <taxon>Bacteria</taxon>
        <taxon>Bacillati</taxon>
        <taxon>Bacillota</taxon>
        <taxon>Erysipelotrichia</taxon>
        <taxon>Erysipelotrichales</taxon>
        <taxon>Erysipelotrichaceae</taxon>
        <taxon>Holdemanella</taxon>
    </lineage>
</organism>
<dbReference type="GO" id="GO:0006355">
    <property type="term" value="P:regulation of DNA-templated transcription"/>
    <property type="evidence" value="ECO:0007669"/>
    <property type="project" value="InterPro"/>
</dbReference>
<dbReference type="InterPro" id="IPR008651">
    <property type="entry name" value="Uncharacterised_HicB"/>
</dbReference>